<gene>
    <name evidence="2" type="ORF">MNB_SV-12-343</name>
</gene>
<evidence type="ECO:0000313" key="2">
    <source>
        <dbReference type="EMBL" id="SFV60299.1"/>
    </source>
</evidence>
<feature type="transmembrane region" description="Helical" evidence="1">
    <location>
        <begin position="12"/>
        <end position="35"/>
    </location>
</feature>
<sequence>MDKILPAYNDPLFSIFIIVLLVLVIATVSFVMGNYKEERQRKTLKSFLGTIKTDECTLDIDKLPFEEALITPLSLLASTFSTQGEYQKSIGIYLYLINNISPFQKKEHLLEGLGKTYLKAGFLKRSESIFLEILRKHARNREALYHLEVVYELLNEYAKAEETLKPLEILGENSNSLKAHLTLSNLLKNRDINQEDKIKKLKLFIGDSSYSYRRVIKELFKLDPKNTWELLDIDKIDSILDILWFLPSSNLNFDIISTNKTLSSIYMAKGVLKAEDSIFTTGIFVIDTINTAKKGGSDEVDLNFKYGCSRCKQHLPISFERCPKCYAIDSIQVKVSLIKKELYTGYSLL</sequence>
<dbReference type="AlphaFoldDB" id="A0A1W1C3E9"/>
<proteinExistence type="predicted"/>
<dbReference type="EMBL" id="FPHE01000096">
    <property type="protein sequence ID" value="SFV60299.1"/>
    <property type="molecule type" value="Genomic_DNA"/>
</dbReference>
<protein>
    <submittedName>
        <fullName evidence="2">Putative periplasmic protein</fullName>
    </submittedName>
</protein>
<keyword evidence="1" id="KW-0812">Transmembrane</keyword>
<reference evidence="2" key="1">
    <citation type="submission" date="2016-10" db="EMBL/GenBank/DDBJ databases">
        <authorList>
            <person name="de Groot N.N."/>
        </authorList>
    </citation>
    <scope>NUCLEOTIDE SEQUENCE</scope>
</reference>
<evidence type="ECO:0000256" key="1">
    <source>
        <dbReference type="SAM" id="Phobius"/>
    </source>
</evidence>
<dbReference type="InterPro" id="IPR011990">
    <property type="entry name" value="TPR-like_helical_dom_sf"/>
</dbReference>
<keyword evidence="1" id="KW-0472">Membrane</keyword>
<dbReference type="SUPFAM" id="SSF48452">
    <property type="entry name" value="TPR-like"/>
    <property type="match status" value="1"/>
</dbReference>
<organism evidence="2">
    <name type="scientific">hydrothermal vent metagenome</name>
    <dbReference type="NCBI Taxonomy" id="652676"/>
    <lineage>
        <taxon>unclassified sequences</taxon>
        <taxon>metagenomes</taxon>
        <taxon>ecological metagenomes</taxon>
    </lineage>
</organism>
<name>A0A1W1C3E9_9ZZZZ</name>
<dbReference type="Gene3D" id="1.25.40.10">
    <property type="entry name" value="Tetratricopeptide repeat domain"/>
    <property type="match status" value="1"/>
</dbReference>
<accession>A0A1W1C3E9</accession>
<keyword evidence="1" id="KW-1133">Transmembrane helix</keyword>